<dbReference type="AlphaFoldDB" id="A0A378B2F4"/>
<dbReference type="EMBL" id="UGMD01000002">
    <property type="protein sequence ID" value="STV27519.1"/>
    <property type="molecule type" value="Genomic_DNA"/>
</dbReference>
<sequence length="69" mass="7792">MPADFITKFRRSLDVHFIADLNIAKIGNPQRLFHQIEADARAVDFGHRQAAAVVGYRGAGFQPLQHMCR</sequence>
<accession>A0A378B2F4</accession>
<evidence type="ECO:0000313" key="2">
    <source>
        <dbReference type="Proteomes" id="UP000255192"/>
    </source>
</evidence>
<dbReference type="Proteomes" id="UP000255192">
    <property type="component" value="Unassembled WGS sequence"/>
</dbReference>
<name>A0A378B2F4_KLEPN</name>
<evidence type="ECO:0000313" key="1">
    <source>
        <dbReference type="EMBL" id="STV27519.1"/>
    </source>
</evidence>
<proteinExistence type="predicted"/>
<reference evidence="1 2" key="1">
    <citation type="submission" date="2018-06" db="EMBL/GenBank/DDBJ databases">
        <authorList>
            <consortium name="Pathogen Informatics"/>
            <person name="Doyle S."/>
        </authorList>
    </citation>
    <scope>NUCLEOTIDE SEQUENCE [LARGE SCALE GENOMIC DNA]</scope>
    <source>
        <strain evidence="1 2">NCTC204</strain>
    </source>
</reference>
<organism evidence="1 2">
    <name type="scientific">Klebsiella pneumoniae</name>
    <dbReference type="NCBI Taxonomy" id="573"/>
    <lineage>
        <taxon>Bacteria</taxon>
        <taxon>Pseudomonadati</taxon>
        <taxon>Pseudomonadota</taxon>
        <taxon>Gammaproteobacteria</taxon>
        <taxon>Enterobacterales</taxon>
        <taxon>Enterobacteriaceae</taxon>
        <taxon>Klebsiella/Raoultella group</taxon>
        <taxon>Klebsiella</taxon>
        <taxon>Klebsiella pneumoniae complex</taxon>
    </lineage>
</organism>
<gene>
    <name evidence="1" type="ORF">NCTC204_05105</name>
</gene>
<protein>
    <submittedName>
        <fullName evidence="1">Uncharacterized protein</fullName>
    </submittedName>
</protein>